<dbReference type="Proteomes" id="UP000660729">
    <property type="component" value="Unassembled WGS sequence"/>
</dbReference>
<evidence type="ECO:0000313" key="2">
    <source>
        <dbReference type="Proteomes" id="UP000660729"/>
    </source>
</evidence>
<accession>A0A8H6VFD9</accession>
<protein>
    <recommendedName>
        <fullName evidence="3">Arrestin-like N-terminal domain-containing protein</fullName>
    </recommendedName>
</protein>
<evidence type="ECO:0000313" key="1">
    <source>
        <dbReference type="EMBL" id="KAF7186119.1"/>
    </source>
</evidence>
<name>A0A8H6VFD9_9PEZI</name>
<dbReference type="OrthoDB" id="2333384at2759"/>
<reference evidence="1" key="1">
    <citation type="submission" date="2020-04" db="EMBL/GenBank/DDBJ databases">
        <title>Draft genome resource of the tomato pathogen Pseudocercospora fuligena.</title>
        <authorList>
            <person name="Zaccaron A."/>
        </authorList>
    </citation>
    <scope>NUCLEOTIDE SEQUENCE</scope>
    <source>
        <strain evidence="1">PF001</strain>
    </source>
</reference>
<organism evidence="1 2">
    <name type="scientific">Pseudocercospora fuligena</name>
    <dbReference type="NCBI Taxonomy" id="685502"/>
    <lineage>
        <taxon>Eukaryota</taxon>
        <taxon>Fungi</taxon>
        <taxon>Dikarya</taxon>
        <taxon>Ascomycota</taxon>
        <taxon>Pezizomycotina</taxon>
        <taxon>Dothideomycetes</taxon>
        <taxon>Dothideomycetidae</taxon>
        <taxon>Mycosphaerellales</taxon>
        <taxon>Mycosphaerellaceae</taxon>
        <taxon>Pseudocercospora</taxon>
    </lineage>
</organism>
<gene>
    <name evidence="1" type="ORF">HII31_12534</name>
</gene>
<keyword evidence="2" id="KW-1185">Reference proteome</keyword>
<proteinExistence type="predicted"/>
<sequence>MSEKHQQRLFVTYQKLKMRSSVSSAASGNGALGQLHIKAVLDDPKKVHHGPDDPVRGKVVLKYISPSKASSSQLFGPLTLAVVLKGQARINPEDEGSQSTTLFTETQTIHDGAFRADSENEHALPFALHFAENVDPTTQTTMTQNDNGSWNFRQTVGSELHALPPSLESRAPENSSVTRLKAVSTTLVGVRYSVLVRAKMPGIDVDIVVANFVDGETVLYDQPRVPMMIASNLADNSEFFRQLTVQNEDLRSGEQKPRGFLGKTKAFLKSSELPKYVFTATCSNVPQHAFIDQPVAFDISIAPHFSSTVQENPEVFLDSCTTSLIARTTGVKPVNIETLWSKTNEFERKPFSDEHGWAKTVDIGNLDWVPSTFSLGDIERTYKFRIAPQFSVGKQKLSIRQDMPVMIHPPVDSENDTTLARINSGGSALPAYEEAAAIAPTPSYEAATGQSHPSYEQAVGAVESDHVPRSDLMEHRAETLATVQT</sequence>
<evidence type="ECO:0008006" key="3">
    <source>
        <dbReference type="Google" id="ProtNLM"/>
    </source>
</evidence>
<dbReference type="AlphaFoldDB" id="A0A8H6VFD9"/>
<dbReference type="EMBL" id="JABCIY010000267">
    <property type="protein sequence ID" value="KAF7186119.1"/>
    <property type="molecule type" value="Genomic_DNA"/>
</dbReference>
<comment type="caution">
    <text evidence="1">The sequence shown here is derived from an EMBL/GenBank/DDBJ whole genome shotgun (WGS) entry which is preliminary data.</text>
</comment>